<evidence type="ECO:0000313" key="1">
    <source>
        <dbReference type="EMBL" id="JAD66500.1"/>
    </source>
</evidence>
<reference evidence="1" key="1">
    <citation type="submission" date="2014-09" db="EMBL/GenBank/DDBJ databases">
        <authorList>
            <person name="Magalhaes I.L.F."/>
            <person name="Oliveira U."/>
            <person name="Santos F.R."/>
            <person name="Vidigal T.H.D.A."/>
            <person name="Brescovit A.D."/>
            <person name="Santos A.J."/>
        </authorList>
    </citation>
    <scope>NUCLEOTIDE SEQUENCE</scope>
    <source>
        <tissue evidence="1">Shoot tissue taken approximately 20 cm above the soil surface</tissue>
    </source>
</reference>
<name>A0A0A9BZA4_ARUDO</name>
<dbReference type="AlphaFoldDB" id="A0A0A9BZA4"/>
<protein>
    <submittedName>
        <fullName evidence="1">Uncharacterized protein</fullName>
    </submittedName>
</protein>
<proteinExistence type="predicted"/>
<sequence>MEWELLAGVLGGLKQRLQCLVSQ</sequence>
<accession>A0A0A9BZA4</accession>
<dbReference type="EMBL" id="GBRH01231395">
    <property type="protein sequence ID" value="JAD66500.1"/>
    <property type="molecule type" value="Transcribed_RNA"/>
</dbReference>
<organism evidence="1">
    <name type="scientific">Arundo donax</name>
    <name type="common">Giant reed</name>
    <name type="synonym">Donax arundinaceus</name>
    <dbReference type="NCBI Taxonomy" id="35708"/>
    <lineage>
        <taxon>Eukaryota</taxon>
        <taxon>Viridiplantae</taxon>
        <taxon>Streptophyta</taxon>
        <taxon>Embryophyta</taxon>
        <taxon>Tracheophyta</taxon>
        <taxon>Spermatophyta</taxon>
        <taxon>Magnoliopsida</taxon>
        <taxon>Liliopsida</taxon>
        <taxon>Poales</taxon>
        <taxon>Poaceae</taxon>
        <taxon>PACMAD clade</taxon>
        <taxon>Arundinoideae</taxon>
        <taxon>Arundineae</taxon>
        <taxon>Arundo</taxon>
    </lineage>
</organism>
<reference evidence="1" key="2">
    <citation type="journal article" date="2015" name="Data Brief">
        <title>Shoot transcriptome of the giant reed, Arundo donax.</title>
        <authorList>
            <person name="Barrero R.A."/>
            <person name="Guerrero F.D."/>
            <person name="Moolhuijzen P."/>
            <person name="Goolsby J.A."/>
            <person name="Tidwell J."/>
            <person name="Bellgard S.E."/>
            <person name="Bellgard M.I."/>
        </authorList>
    </citation>
    <scope>NUCLEOTIDE SEQUENCE</scope>
    <source>
        <tissue evidence="1">Shoot tissue taken approximately 20 cm above the soil surface</tissue>
    </source>
</reference>